<dbReference type="PATRIC" id="fig|1297742.4.peg.7353"/>
<dbReference type="EMBL" id="CP012109">
    <property type="protein sequence ID" value="AKQ70322.1"/>
    <property type="molecule type" value="Genomic_DNA"/>
</dbReference>
<dbReference type="InterPro" id="IPR032315">
    <property type="entry name" value="DUF4846"/>
</dbReference>
<evidence type="ECO:0000313" key="2">
    <source>
        <dbReference type="Proteomes" id="UP000009026"/>
    </source>
</evidence>
<dbReference type="AlphaFoldDB" id="A0A0H4XPM0"/>
<protein>
    <recommendedName>
        <fullName evidence="3">DUF4846 domain-containing protein</fullName>
    </recommendedName>
</protein>
<accession>A0A0H4XPM0</accession>
<sequence length="312" mass="34414">MSTFDCLLRPFIPSWPVGGRSRSWKVCWPLLLLALLPPAMGRASEDGKPRAPTKEERSRYTWLTPQAQVRPLSAALPPPEGYTRVAVTKDSFGAWLRGLPLRPHGTPVLSHQGATILAARDRRLAAVAELDVGTANLQQCADSVIRLHAEWLWAGNQTDRLAYRFTSGHLAAWSKYAEGDRARVSGSKVTWVRSAAPDASRRSFRSWLDLVFTYAGTHSLSSLKARPTHEDVRPGDFFVLGGSPGHVVLVLDVAANAAGKKVALLGQGFMPAQDFHVLAEEGDTAPWFPLEEGEDVVTPFWKPFPWSSLRRF</sequence>
<dbReference type="Proteomes" id="UP000009026">
    <property type="component" value="Chromosome"/>
</dbReference>
<keyword evidence="2" id="KW-1185">Reference proteome</keyword>
<organism evidence="1 2">
    <name type="scientific">Pseudomyxococcus hansupus</name>
    <dbReference type="NCBI Taxonomy" id="1297742"/>
    <lineage>
        <taxon>Bacteria</taxon>
        <taxon>Pseudomonadati</taxon>
        <taxon>Myxococcota</taxon>
        <taxon>Myxococcia</taxon>
        <taxon>Myxococcales</taxon>
        <taxon>Cystobacterineae</taxon>
        <taxon>Myxococcaceae</taxon>
        <taxon>Pseudomyxococcus</taxon>
    </lineage>
</organism>
<evidence type="ECO:0008006" key="3">
    <source>
        <dbReference type="Google" id="ProtNLM"/>
    </source>
</evidence>
<name>A0A0H4XPM0_9BACT</name>
<reference evidence="1 2" key="1">
    <citation type="journal article" date="2016" name="PLoS ONE">
        <title>Complete Genome Sequence and Comparative Genomics of a Novel Myxobacterium Myxococcus hansupus.</title>
        <authorList>
            <person name="Sharma G."/>
            <person name="Narwani T."/>
            <person name="Subramanian S."/>
        </authorList>
    </citation>
    <scope>NUCLEOTIDE SEQUENCE [LARGE SCALE GENOMIC DNA]</scope>
    <source>
        <strain evidence="2">mixupus</strain>
    </source>
</reference>
<evidence type="ECO:0000313" key="1">
    <source>
        <dbReference type="EMBL" id="AKQ70322.1"/>
    </source>
</evidence>
<dbReference type="RefSeq" id="WP_002639987.1">
    <property type="nucleotide sequence ID" value="NZ_CP012109.1"/>
</dbReference>
<dbReference type="Pfam" id="PF16138">
    <property type="entry name" value="DUF4846"/>
    <property type="match status" value="1"/>
</dbReference>
<dbReference type="eggNOG" id="ENOG502Z85F">
    <property type="taxonomic scope" value="Bacteria"/>
</dbReference>
<dbReference type="STRING" id="1297742.A176_007234"/>
<gene>
    <name evidence="1" type="ORF">A176_007234</name>
</gene>
<proteinExistence type="predicted"/>
<dbReference type="KEGG" id="mym:A176_007234"/>